<evidence type="ECO:0000313" key="1">
    <source>
        <dbReference type="EMBL" id="PWZ55150.1"/>
    </source>
</evidence>
<protein>
    <submittedName>
        <fullName evidence="1">Uncharacterized protein</fullName>
    </submittedName>
</protein>
<organism evidence="1">
    <name type="scientific">Zea mays</name>
    <name type="common">Maize</name>
    <dbReference type="NCBI Taxonomy" id="4577"/>
    <lineage>
        <taxon>Eukaryota</taxon>
        <taxon>Viridiplantae</taxon>
        <taxon>Streptophyta</taxon>
        <taxon>Embryophyta</taxon>
        <taxon>Tracheophyta</taxon>
        <taxon>Spermatophyta</taxon>
        <taxon>Magnoliopsida</taxon>
        <taxon>Liliopsida</taxon>
        <taxon>Poales</taxon>
        <taxon>Poaceae</taxon>
        <taxon>PACMAD clade</taxon>
        <taxon>Panicoideae</taxon>
        <taxon>Andropogonodae</taxon>
        <taxon>Andropogoneae</taxon>
        <taxon>Tripsacinae</taxon>
        <taxon>Zea</taxon>
    </lineage>
</organism>
<comment type="caution">
    <text evidence="1">The sequence shown here is derived from an EMBL/GenBank/DDBJ whole genome shotgun (WGS) entry which is preliminary data.</text>
</comment>
<reference evidence="1" key="1">
    <citation type="journal article" date="2018" name="Nat. Genet.">
        <title>Extensive intraspecific gene order and gene structural variations between Mo17 and other maize genomes.</title>
        <authorList>
            <person name="Sun S."/>
            <person name="Zhou Y."/>
            <person name="Chen J."/>
            <person name="Shi J."/>
            <person name="Zhao H."/>
            <person name="Zhao H."/>
            <person name="Song W."/>
            <person name="Zhang M."/>
            <person name="Cui Y."/>
            <person name="Dong X."/>
            <person name="Liu H."/>
            <person name="Ma X."/>
            <person name="Jiao Y."/>
            <person name="Wang B."/>
            <person name="Wei X."/>
            <person name="Stein J.C."/>
            <person name="Glaubitz J.C."/>
            <person name="Lu F."/>
            <person name="Yu G."/>
            <person name="Liang C."/>
            <person name="Fengler K."/>
            <person name="Li B."/>
            <person name="Rafalski A."/>
            <person name="Schnable P.S."/>
            <person name="Ware D.H."/>
            <person name="Buckler E.S."/>
            <person name="Lai J."/>
        </authorList>
    </citation>
    <scope>NUCLEOTIDE SEQUENCE [LARGE SCALE GENOMIC DNA]</scope>
    <source>
        <tissue evidence="1">Seedling</tissue>
    </source>
</reference>
<proteinExistence type="predicted"/>
<dbReference type="PANTHER" id="PTHR47165:SF3">
    <property type="entry name" value="RETROTRANSPOSON-LIKE PROTEIN"/>
    <property type="match status" value="1"/>
</dbReference>
<accession>A0A317Y947</accession>
<dbReference type="AlphaFoldDB" id="A0A317Y947"/>
<name>A0A317Y947_MAIZE</name>
<dbReference type="PANTHER" id="PTHR47165">
    <property type="entry name" value="OS03G0429900 PROTEIN"/>
    <property type="match status" value="1"/>
</dbReference>
<dbReference type="SUPFAM" id="SSF50249">
    <property type="entry name" value="Nucleic acid-binding proteins"/>
    <property type="match status" value="1"/>
</dbReference>
<dbReference type="EMBL" id="NCVQ01000001">
    <property type="protein sequence ID" value="PWZ55150.1"/>
    <property type="molecule type" value="Genomic_DNA"/>
</dbReference>
<dbReference type="Gene3D" id="2.40.50.140">
    <property type="entry name" value="Nucleic acid-binding proteins"/>
    <property type="match status" value="1"/>
</dbReference>
<sequence length="160" mass="17719">MCFRYKLLLTAGDETGDTNFILFGRMAQHIIKKSCDMLIANNPTGFIPDPITDLLEKTYIWNVSFSDHTINIGNICFQVNTVVAEIGTAKNSIQASSSGPKQSQPVLLQGAPRGIEDTPSKALTWSCLRPRSHHKVLQPVCKIRCASHRLSDLCSKQYAL</sequence>
<gene>
    <name evidence="1" type="ORF">Zm00014a_039012</name>
</gene>
<dbReference type="Proteomes" id="UP000251960">
    <property type="component" value="Chromosome 1"/>
</dbReference>
<dbReference type="ExpressionAtlas" id="A0A317Y947">
    <property type="expression patterns" value="baseline"/>
</dbReference>
<dbReference type="InterPro" id="IPR012340">
    <property type="entry name" value="NA-bd_OB-fold"/>
</dbReference>